<dbReference type="AlphaFoldDB" id="A0A8S3SPA3"/>
<evidence type="ECO:0000256" key="1">
    <source>
        <dbReference type="SAM" id="MobiDB-lite"/>
    </source>
</evidence>
<evidence type="ECO:0000256" key="2">
    <source>
        <dbReference type="SAM" id="Phobius"/>
    </source>
</evidence>
<sequence>MKEETKSKKDEATQTSNSERSTIKQNDVVNQEVTSQSTVEENEGVNQAVTRQSSTIEENGDEITETLFNYIVDNCSIVKRSLFVLVVKTFMTCIFLTVTLLILRDTGKLQNLNFNEIVPFLVVLISPKVVSIFTAYKTEDDIERHKGEVENLIKEYHKSKRCAFLLCDGGSRD</sequence>
<feature type="transmembrane region" description="Helical" evidence="2">
    <location>
        <begin position="117"/>
        <end position="136"/>
    </location>
</feature>
<proteinExistence type="predicted"/>
<keyword evidence="2" id="KW-1133">Transmembrane helix</keyword>
<protein>
    <submittedName>
        <fullName evidence="3">Uncharacterized protein</fullName>
    </submittedName>
</protein>
<keyword evidence="2" id="KW-0472">Membrane</keyword>
<accession>A0A8S3SPA3</accession>
<feature type="compositionally biased region" description="Basic and acidic residues" evidence="1">
    <location>
        <begin position="1"/>
        <end position="12"/>
    </location>
</feature>
<dbReference type="EMBL" id="CAJPWZ010001701">
    <property type="protein sequence ID" value="CAG2221824.1"/>
    <property type="molecule type" value="Genomic_DNA"/>
</dbReference>
<feature type="compositionally biased region" description="Polar residues" evidence="1">
    <location>
        <begin position="13"/>
        <end position="52"/>
    </location>
</feature>
<evidence type="ECO:0000313" key="4">
    <source>
        <dbReference type="Proteomes" id="UP000683360"/>
    </source>
</evidence>
<feature type="transmembrane region" description="Helical" evidence="2">
    <location>
        <begin position="82"/>
        <end position="102"/>
    </location>
</feature>
<gene>
    <name evidence="3" type="ORF">MEDL_35222</name>
</gene>
<reference evidence="3" key="1">
    <citation type="submission" date="2021-03" db="EMBL/GenBank/DDBJ databases">
        <authorList>
            <person name="Bekaert M."/>
        </authorList>
    </citation>
    <scope>NUCLEOTIDE SEQUENCE</scope>
</reference>
<dbReference type="Proteomes" id="UP000683360">
    <property type="component" value="Unassembled WGS sequence"/>
</dbReference>
<name>A0A8S3SPA3_MYTED</name>
<comment type="caution">
    <text evidence="3">The sequence shown here is derived from an EMBL/GenBank/DDBJ whole genome shotgun (WGS) entry which is preliminary data.</text>
</comment>
<organism evidence="3 4">
    <name type="scientific">Mytilus edulis</name>
    <name type="common">Blue mussel</name>
    <dbReference type="NCBI Taxonomy" id="6550"/>
    <lineage>
        <taxon>Eukaryota</taxon>
        <taxon>Metazoa</taxon>
        <taxon>Spiralia</taxon>
        <taxon>Lophotrochozoa</taxon>
        <taxon>Mollusca</taxon>
        <taxon>Bivalvia</taxon>
        <taxon>Autobranchia</taxon>
        <taxon>Pteriomorphia</taxon>
        <taxon>Mytilida</taxon>
        <taxon>Mytiloidea</taxon>
        <taxon>Mytilidae</taxon>
        <taxon>Mytilinae</taxon>
        <taxon>Mytilus</taxon>
    </lineage>
</organism>
<keyword evidence="2" id="KW-0812">Transmembrane</keyword>
<keyword evidence="4" id="KW-1185">Reference proteome</keyword>
<evidence type="ECO:0000313" key="3">
    <source>
        <dbReference type="EMBL" id="CAG2221824.1"/>
    </source>
</evidence>
<dbReference type="OrthoDB" id="10471437at2759"/>
<feature type="region of interest" description="Disordered" evidence="1">
    <location>
        <begin position="1"/>
        <end position="52"/>
    </location>
</feature>